<protein>
    <submittedName>
        <fullName evidence="2">Uncharacterized protein</fullName>
    </submittedName>
</protein>
<proteinExistence type="predicted"/>
<organism evidence="2 3">
    <name type="scientific">Delftia phage RG-2014</name>
    <dbReference type="NCBI Taxonomy" id="1563661"/>
    <lineage>
        <taxon>Viruses</taxon>
        <taxon>Duplodnaviria</taxon>
        <taxon>Heunggongvirae</taxon>
        <taxon>Uroviricota</taxon>
        <taxon>Caudoviricetes</taxon>
        <taxon>Schitoviridae</taxon>
        <taxon>Dendoorenvirus</taxon>
        <taxon>Dendoorenvirus RG2014</taxon>
    </lineage>
</organism>
<dbReference type="KEGG" id="vg:24638766"/>
<evidence type="ECO:0000313" key="3">
    <source>
        <dbReference type="Proteomes" id="UP000030040"/>
    </source>
</evidence>
<keyword evidence="3" id="KW-1185">Reference proteome</keyword>
<evidence type="ECO:0000256" key="1">
    <source>
        <dbReference type="SAM" id="Phobius"/>
    </source>
</evidence>
<gene>
    <name evidence="2" type="ORF">RG2014_081</name>
</gene>
<dbReference type="EMBL" id="KM879221">
    <property type="protein sequence ID" value="AIU44335.2"/>
    <property type="molecule type" value="Genomic_DNA"/>
</dbReference>
<evidence type="ECO:0000313" key="2">
    <source>
        <dbReference type="EMBL" id="AIU44335.2"/>
    </source>
</evidence>
<dbReference type="RefSeq" id="YP_009148444.2">
    <property type="nucleotide sequence ID" value="NC_027348.2"/>
</dbReference>
<name>A0A097PAR9_9CAUD</name>
<feature type="transmembrane region" description="Helical" evidence="1">
    <location>
        <begin position="80"/>
        <end position="98"/>
    </location>
</feature>
<sequence length="108" mass="12012">MSDHPDIARQMAVLEARYEENMKTLFTMVREIQQSAGDTKTAVTKMEGRLDNLDAALAKAQPTLNDYIEVKHKIVGAGRAGTYIWSGVVAVLSVAVFFKDTIFGWFSK</sequence>
<dbReference type="Proteomes" id="UP000030040">
    <property type="component" value="Segment"/>
</dbReference>
<keyword evidence="1" id="KW-1133">Transmembrane helix</keyword>
<accession>A0A097PAR9</accession>
<keyword evidence="1" id="KW-0812">Transmembrane</keyword>
<dbReference type="GeneID" id="24638766"/>
<keyword evidence="1" id="KW-0472">Membrane</keyword>
<reference evidence="3" key="1">
    <citation type="submission" date="2014-10" db="EMBL/GenBank/DDBJ databases">
        <title>Draft genome sequence of lytic bacteriophage specific to a multidrug resistant bacterium Delftia tsuruhatensis ARB-1.</title>
        <authorList>
            <person name="Bhattacharjee A.S."/>
            <person name="Motlagh A.M."/>
            <person name="Goel R."/>
        </authorList>
    </citation>
    <scope>NUCLEOTIDE SEQUENCE [LARGE SCALE GENOMIC DNA]</scope>
</reference>